<reference evidence="2 3" key="2">
    <citation type="submission" date="2021-10" db="EMBL/GenBank/DDBJ databases">
        <authorList>
            <person name="Piombo E."/>
        </authorList>
    </citation>
    <scope>NUCLEOTIDE SEQUENCE [LARGE SCALE GENOMIC DNA]</scope>
</reference>
<sequence length="721" mass="81904">MSKIDRWIKRERATLGDEVFNSDLTESDDCAHHDVEYETDTELDEGDETHRAIDDVHYPTVPMEPLSSWPPRPCACRVPKFKFTEYLHGGGRSDHFVNGDSTDCCPTCDETCESPTTFEVSVAGGKQKIKILSPTLTSELETCLPATLRPVDGCHLHLAGADIATYRQIFTVHLNVLRSATWRDPLKTKSFNEMDLFIHKFLNDAKFFPHYDCGDDFLTEEIETLKDAEFVPRYDCSDDFLAKEIENLNHAFLATDKSEPPESPYKAYFEEQTENTWDEVFHSDSSLDDQCHTHLSHGHNESGVTEIVSTVSEPGILSMVTDALTNGDMPFSKDDDIPIDTHDSNEPASPLGSELAKVSFEKLQEAMRNSSMHLFEQPLESGARKNNHSTKGDSPLAIALPYGHEEIFQMDHGATANPMFGQGGLTSRRPRVFSKSCVNALNKPVEDITEECSWRYEYAPEAMEEITNDMNISSQQGGSERLRTFRLNFIIEYRRMIKASRRSTTNFKRVFRRLPNYKNAWHRGIEFFRGLSNLELEPSLESTLSLMCIARAIVESICDDHAHMRDEFVHDLSRWEHSFSNHADLLSYQEAVKLIWNISLEGGWEPNNPESFRQFMLNLRDRAANLILLANEDFGIVGSCSSPVQGCQNNDFRSANAFSPERLDYILAPHIAEINQRSRYHPKFKPGIVNLVTSAIFALVVYFFADPMLISRPSSPFQDIF</sequence>
<dbReference type="OrthoDB" id="4778460at2759"/>
<name>A0A9N9Z7P5_9HYPO</name>
<feature type="transmembrane region" description="Helical" evidence="1">
    <location>
        <begin position="687"/>
        <end position="705"/>
    </location>
</feature>
<accession>A0A9N9Z7P5</accession>
<dbReference type="EMBL" id="CABFOC020000035">
    <property type="protein sequence ID" value="CAH0050428.1"/>
    <property type="molecule type" value="Genomic_DNA"/>
</dbReference>
<proteinExistence type="predicted"/>
<dbReference type="Proteomes" id="UP000775872">
    <property type="component" value="Unassembled WGS sequence"/>
</dbReference>
<keyword evidence="1" id="KW-0812">Transmembrane</keyword>
<dbReference type="AlphaFoldDB" id="A0A9N9Z7P5"/>
<protein>
    <submittedName>
        <fullName evidence="2">Uncharacterized protein</fullName>
    </submittedName>
</protein>
<evidence type="ECO:0000256" key="1">
    <source>
        <dbReference type="SAM" id="Phobius"/>
    </source>
</evidence>
<gene>
    <name evidence="2" type="ORF">CSOL1703_00002400</name>
</gene>
<keyword evidence="3" id="KW-1185">Reference proteome</keyword>
<evidence type="ECO:0000313" key="3">
    <source>
        <dbReference type="Proteomes" id="UP000775872"/>
    </source>
</evidence>
<organism evidence="2 3">
    <name type="scientific">Clonostachys solani</name>
    <dbReference type="NCBI Taxonomy" id="160281"/>
    <lineage>
        <taxon>Eukaryota</taxon>
        <taxon>Fungi</taxon>
        <taxon>Dikarya</taxon>
        <taxon>Ascomycota</taxon>
        <taxon>Pezizomycotina</taxon>
        <taxon>Sordariomycetes</taxon>
        <taxon>Hypocreomycetidae</taxon>
        <taxon>Hypocreales</taxon>
        <taxon>Bionectriaceae</taxon>
        <taxon>Clonostachys</taxon>
    </lineage>
</organism>
<comment type="caution">
    <text evidence="2">The sequence shown here is derived from an EMBL/GenBank/DDBJ whole genome shotgun (WGS) entry which is preliminary data.</text>
</comment>
<keyword evidence="1" id="KW-0472">Membrane</keyword>
<keyword evidence="1" id="KW-1133">Transmembrane helix</keyword>
<evidence type="ECO:0000313" key="2">
    <source>
        <dbReference type="EMBL" id="CAH0050428.1"/>
    </source>
</evidence>
<reference evidence="3" key="1">
    <citation type="submission" date="2019-06" db="EMBL/GenBank/DDBJ databases">
        <authorList>
            <person name="Broberg M."/>
        </authorList>
    </citation>
    <scope>NUCLEOTIDE SEQUENCE [LARGE SCALE GENOMIC DNA]</scope>
</reference>